<gene>
    <name evidence="3" type="ORF">AXG93_1080s1060</name>
    <name evidence="2" type="ORF">Mp_1g19140</name>
</gene>
<sequence length="148" mass="16848">MSSDGLTSEKAEMEIKKGGAIRRDKRRKGLKNLLEGQKRAGSTSARRLVAKVYRRWDVEELYGAEAAKEKGMFKCATYFNQDNSHILDLQERCQQEKNAAVFLHEEKLRTISLHKLKHTRRDYSCHLVGNGGSALFSLSILKRCTHPA</sequence>
<feature type="compositionally biased region" description="Basic and acidic residues" evidence="1">
    <location>
        <begin position="7"/>
        <end position="17"/>
    </location>
</feature>
<dbReference type="Proteomes" id="UP001162541">
    <property type="component" value="Chromosome 1"/>
</dbReference>
<evidence type="ECO:0000313" key="2">
    <source>
        <dbReference type="EMBL" id="BBM99148.1"/>
    </source>
</evidence>
<dbReference type="Proteomes" id="UP000077202">
    <property type="component" value="Unassembled WGS sequence"/>
</dbReference>
<keyword evidence="4" id="KW-1185">Reference proteome</keyword>
<name>A0A176W3R9_MARPO</name>
<evidence type="ECO:0000313" key="5">
    <source>
        <dbReference type="Proteomes" id="UP001162541"/>
    </source>
</evidence>
<protein>
    <submittedName>
        <fullName evidence="3">Uncharacterized protein</fullName>
    </submittedName>
</protein>
<evidence type="ECO:0000313" key="3">
    <source>
        <dbReference type="EMBL" id="OAE27690.1"/>
    </source>
</evidence>
<evidence type="ECO:0000256" key="1">
    <source>
        <dbReference type="SAM" id="MobiDB-lite"/>
    </source>
</evidence>
<proteinExistence type="predicted"/>
<dbReference type="AlphaFoldDB" id="A0A176W3R9"/>
<evidence type="ECO:0000313" key="4">
    <source>
        <dbReference type="Proteomes" id="UP000077202"/>
    </source>
</evidence>
<reference evidence="5" key="3">
    <citation type="journal article" date="2020" name="Curr. Biol.">
        <title>Chromatin organization in early land plants reveals an ancestral association between H3K27me3, transposons, and constitutive heterochromatin.</title>
        <authorList>
            <person name="Montgomery S.A."/>
            <person name="Tanizawa Y."/>
            <person name="Galik B."/>
            <person name="Wang N."/>
            <person name="Ito T."/>
            <person name="Mochizuki T."/>
            <person name="Akimcheva S."/>
            <person name="Bowman J.L."/>
            <person name="Cognat V."/>
            <person name="Marechal-Drouard L."/>
            <person name="Ekker H."/>
            <person name="Hong S.F."/>
            <person name="Kohchi T."/>
            <person name="Lin S.S."/>
            <person name="Liu L.D."/>
            <person name="Nakamura Y."/>
            <person name="Valeeva L.R."/>
            <person name="Shakirov E.V."/>
            <person name="Shippen D.E."/>
            <person name="Wei W.L."/>
            <person name="Yagura M."/>
            <person name="Yamaoka S."/>
            <person name="Yamato K.T."/>
            <person name="Liu C."/>
            <person name="Berger F."/>
        </authorList>
    </citation>
    <scope>NUCLEOTIDE SEQUENCE [LARGE SCALE GENOMIC DNA]</scope>
    <source>
        <strain evidence="5">Tak-1</strain>
    </source>
</reference>
<feature type="region of interest" description="Disordered" evidence="1">
    <location>
        <begin position="1"/>
        <end position="28"/>
    </location>
</feature>
<accession>A0A176W3R9</accession>
<dbReference type="EMBL" id="AP019866">
    <property type="protein sequence ID" value="BBM99148.1"/>
    <property type="molecule type" value="Genomic_DNA"/>
</dbReference>
<dbReference type="EMBL" id="LVLJ01001848">
    <property type="protein sequence ID" value="OAE27690.1"/>
    <property type="molecule type" value="Genomic_DNA"/>
</dbReference>
<organism evidence="3 4">
    <name type="scientific">Marchantia polymorpha subsp. ruderalis</name>
    <dbReference type="NCBI Taxonomy" id="1480154"/>
    <lineage>
        <taxon>Eukaryota</taxon>
        <taxon>Viridiplantae</taxon>
        <taxon>Streptophyta</taxon>
        <taxon>Embryophyta</taxon>
        <taxon>Marchantiophyta</taxon>
        <taxon>Marchantiopsida</taxon>
        <taxon>Marchantiidae</taxon>
        <taxon>Marchantiales</taxon>
        <taxon>Marchantiaceae</taxon>
        <taxon>Marchantia</taxon>
    </lineage>
</organism>
<reference evidence="2" key="2">
    <citation type="journal article" date="2019" name="Curr. Biol.">
        <title>Chromatin organization in early land plants reveals an ancestral association between H3K27me3, transposons, and constitutive heterochromatin.</title>
        <authorList>
            <person name="Montgomery S.A."/>
            <person name="Tanizawa Y."/>
            <person name="Galik B."/>
            <person name="Wang N."/>
            <person name="Ito T."/>
            <person name="Mochizuki T."/>
            <person name="Akimcheva S."/>
            <person name="Bowman J."/>
            <person name="Cognat V."/>
            <person name="Drouard L."/>
            <person name="Ekker H."/>
            <person name="Houng S."/>
            <person name="Kohchi T."/>
            <person name="Lin S."/>
            <person name="Liu L.D."/>
            <person name="Nakamura Y."/>
            <person name="Valeeva L.R."/>
            <person name="Shakirov E.V."/>
            <person name="Shippen D.E."/>
            <person name="Wei W."/>
            <person name="Yagura M."/>
            <person name="Yamaoka S."/>
            <person name="Yamato K.T."/>
            <person name="Liu C."/>
            <person name="Berger F."/>
        </authorList>
    </citation>
    <scope>NUCLEOTIDE SEQUENCE [LARGE SCALE GENOMIC DNA]</scope>
    <source>
        <strain evidence="2">Tak-1</strain>
    </source>
</reference>
<feature type="compositionally biased region" description="Basic residues" evidence="1">
    <location>
        <begin position="19"/>
        <end position="28"/>
    </location>
</feature>
<reference evidence="3 4" key="1">
    <citation type="submission" date="2016-03" db="EMBL/GenBank/DDBJ databases">
        <title>Mechanisms controlling the formation of the plant cell surface in tip-growing cells are functionally conserved among land plants.</title>
        <authorList>
            <person name="Honkanen S."/>
            <person name="Jones V.A."/>
            <person name="Morieri G."/>
            <person name="Champion C."/>
            <person name="Hetherington A.J."/>
            <person name="Kelly S."/>
            <person name="Saint-Marcoux D."/>
            <person name="Proust H."/>
            <person name="Prescott H."/>
            <person name="Dolan L."/>
        </authorList>
    </citation>
    <scope>NUCLEOTIDE SEQUENCE [LARGE SCALE GENOMIC DNA]</scope>
    <source>
        <strain evidence="4">cv. Tak-1 and cv. Tak-2</strain>
        <tissue evidence="3">Whole gametophyte</tissue>
    </source>
</reference>